<evidence type="ECO:0000259" key="1">
    <source>
        <dbReference type="Pfam" id="PF01609"/>
    </source>
</evidence>
<dbReference type="PANTHER" id="PTHR30007">
    <property type="entry name" value="PHP DOMAIN PROTEIN"/>
    <property type="match status" value="1"/>
</dbReference>
<comment type="caution">
    <text evidence="2">The sequence shown here is derived from an EMBL/GenBank/DDBJ whole genome shotgun (WGS) entry which is preliminary data.</text>
</comment>
<feature type="domain" description="Transposase IS4-like" evidence="1">
    <location>
        <begin position="2"/>
        <end position="117"/>
    </location>
</feature>
<reference evidence="2 3" key="1">
    <citation type="submission" date="2019-02" db="EMBL/GenBank/DDBJ databases">
        <title>Deep-cultivation of Planctomycetes and their phenomic and genomic characterization uncovers novel biology.</title>
        <authorList>
            <person name="Wiegand S."/>
            <person name="Jogler M."/>
            <person name="Boedeker C."/>
            <person name="Pinto D."/>
            <person name="Vollmers J."/>
            <person name="Rivas-Marin E."/>
            <person name="Kohn T."/>
            <person name="Peeters S.H."/>
            <person name="Heuer A."/>
            <person name="Rast P."/>
            <person name="Oberbeckmann S."/>
            <person name="Bunk B."/>
            <person name="Jeske O."/>
            <person name="Meyerdierks A."/>
            <person name="Storesund J.E."/>
            <person name="Kallscheuer N."/>
            <person name="Luecker S."/>
            <person name="Lage O.M."/>
            <person name="Pohl T."/>
            <person name="Merkel B.J."/>
            <person name="Hornburger P."/>
            <person name="Mueller R.-W."/>
            <person name="Bruemmer F."/>
            <person name="Labrenz M."/>
            <person name="Spormann A.M."/>
            <person name="Op Den Camp H."/>
            <person name="Overmann J."/>
            <person name="Amann R."/>
            <person name="Jetten M.S.M."/>
            <person name="Mascher T."/>
            <person name="Medema M.H."/>
            <person name="Devos D.P."/>
            <person name="Kaster A.-K."/>
            <person name="Ovreas L."/>
            <person name="Rohde M."/>
            <person name="Galperin M.Y."/>
            <person name="Jogler C."/>
        </authorList>
    </citation>
    <scope>NUCLEOTIDE SEQUENCE [LARGE SCALE GENOMIC DNA]</scope>
    <source>
        <strain evidence="2 3">Pla111</strain>
    </source>
</reference>
<dbReference type="Proteomes" id="UP000318995">
    <property type="component" value="Unassembled WGS sequence"/>
</dbReference>
<dbReference type="PANTHER" id="PTHR30007:SF0">
    <property type="entry name" value="TRANSPOSASE"/>
    <property type="match status" value="1"/>
</dbReference>
<dbReference type="AlphaFoldDB" id="A0A5C5VWQ6"/>
<dbReference type="EMBL" id="SJPH01000005">
    <property type="protein sequence ID" value="TWT42830.1"/>
    <property type="molecule type" value="Genomic_DNA"/>
</dbReference>
<evidence type="ECO:0000313" key="2">
    <source>
        <dbReference type="EMBL" id="TWT42830.1"/>
    </source>
</evidence>
<dbReference type="InterPro" id="IPR002559">
    <property type="entry name" value="Transposase_11"/>
</dbReference>
<protein>
    <submittedName>
        <fullName evidence="2">Transposase DDE domain protein</fullName>
    </submittedName>
</protein>
<keyword evidence="3" id="KW-1185">Reference proteome</keyword>
<organism evidence="2 3">
    <name type="scientific">Botrimarina hoheduenensis</name>
    <dbReference type="NCBI Taxonomy" id="2528000"/>
    <lineage>
        <taxon>Bacteria</taxon>
        <taxon>Pseudomonadati</taxon>
        <taxon>Planctomycetota</taxon>
        <taxon>Planctomycetia</taxon>
        <taxon>Pirellulales</taxon>
        <taxon>Lacipirellulaceae</taxon>
        <taxon>Botrimarina</taxon>
    </lineage>
</organism>
<proteinExistence type="predicted"/>
<dbReference type="GO" id="GO:0004803">
    <property type="term" value="F:transposase activity"/>
    <property type="evidence" value="ECO:0007669"/>
    <property type="project" value="InterPro"/>
</dbReference>
<accession>A0A5C5VWQ6</accession>
<evidence type="ECO:0000313" key="3">
    <source>
        <dbReference type="Proteomes" id="UP000318995"/>
    </source>
</evidence>
<dbReference type="Pfam" id="PF01609">
    <property type="entry name" value="DDE_Tnp_1"/>
    <property type="match status" value="1"/>
</dbReference>
<gene>
    <name evidence="2" type="ORF">Pla111_24650</name>
</gene>
<dbReference type="GO" id="GO:0003677">
    <property type="term" value="F:DNA binding"/>
    <property type="evidence" value="ECO:0007669"/>
    <property type="project" value="InterPro"/>
</dbReference>
<sequence length="123" mass="14333">MVVDTLGLVWSLVVTPADVQDRDGAKLALTEFRSAVKFPDLIWADTAYRSVVGWALVKWLWAVEIVTRPRGRFVLQKKRWIVERTFGWLNRSRRLSKSFERTVDCDEAFLRVAMIHLMVKRLA</sequence>
<dbReference type="GO" id="GO:0006313">
    <property type="term" value="P:DNA transposition"/>
    <property type="evidence" value="ECO:0007669"/>
    <property type="project" value="InterPro"/>
</dbReference>
<name>A0A5C5VWQ6_9BACT</name>